<feature type="coiled-coil region" evidence="6">
    <location>
        <begin position="837"/>
        <end position="906"/>
    </location>
</feature>
<keyword evidence="3 6" id="KW-0067">ATP-binding</keyword>
<evidence type="ECO:0000256" key="7">
    <source>
        <dbReference type="SAM" id="MobiDB-lite"/>
    </source>
</evidence>
<feature type="region of interest" description="Disordered" evidence="7">
    <location>
        <begin position="980"/>
        <end position="1059"/>
    </location>
</feature>
<comment type="domain">
    <text evidence="6">Contains large globular domains required for ATP hydrolysis at each terminus and a third globular domain forming a flexible hinge near the middle of the molecule. These domains are separated by coiled-coil structures.</text>
</comment>
<evidence type="ECO:0000256" key="2">
    <source>
        <dbReference type="ARBA" id="ARBA00022741"/>
    </source>
</evidence>
<dbReference type="PIRSF" id="PIRSF005719">
    <property type="entry name" value="SMC"/>
    <property type="match status" value="1"/>
</dbReference>
<evidence type="ECO:0000313" key="9">
    <source>
        <dbReference type="EMBL" id="MBD5778617.1"/>
    </source>
</evidence>
<protein>
    <recommendedName>
        <fullName evidence="6">Chromosome partition protein Smc</fullName>
    </recommendedName>
</protein>
<name>A0A927IE37_9BACT</name>
<keyword evidence="4 6" id="KW-0175">Coiled coil</keyword>
<evidence type="ECO:0000256" key="4">
    <source>
        <dbReference type="ARBA" id="ARBA00023054"/>
    </source>
</evidence>
<dbReference type="InterPro" id="IPR010935">
    <property type="entry name" value="SMC_hinge"/>
</dbReference>
<dbReference type="InterPro" id="IPR003395">
    <property type="entry name" value="RecF/RecN/SMC_N"/>
</dbReference>
<dbReference type="GO" id="GO:0006260">
    <property type="term" value="P:DNA replication"/>
    <property type="evidence" value="ECO:0007669"/>
    <property type="project" value="UniProtKB-UniRule"/>
</dbReference>
<dbReference type="Gene3D" id="3.30.70.1620">
    <property type="match status" value="1"/>
</dbReference>
<feature type="coiled-coil region" evidence="6">
    <location>
        <begin position="297"/>
        <end position="436"/>
    </location>
</feature>
<comment type="caution">
    <text evidence="9">The sequence shown here is derived from an EMBL/GenBank/DDBJ whole genome shotgun (WGS) entry which is preliminary data.</text>
</comment>
<dbReference type="GO" id="GO:0005524">
    <property type="term" value="F:ATP binding"/>
    <property type="evidence" value="ECO:0007669"/>
    <property type="project" value="UniProtKB-UniRule"/>
</dbReference>
<gene>
    <name evidence="6 9" type="primary">smc</name>
    <name evidence="9" type="ORF">IEN85_03885</name>
</gene>
<evidence type="ECO:0000259" key="8">
    <source>
        <dbReference type="SMART" id="SM00968"/>
    </source>
</evidence>
<dbReference type="EMBL" id="JACYFG010000006">
    <property type="protein sequence ID" value="MBD5778617.1"/>
    <property type="molecule type" value="Genomic_DNA"/>
</dbReference>
<dbReference type="NCBIfam" id="TIGR02168">
    <property type="entry name" value="SMC_prok_B"/>
    <property type="match status" value="1"/>
</dbReference>
<keyword evidence="10" id="KW-1185">Reference proteome</keyword>
<evidence type="ECO:0000313" key="10">
    <source>
        <dbReference type="Proteomes" id="UP000622317"/>
    </source>
</evidence>
<dbReference type="PANTHER" id="PTHR43977">
    <property type="entry name" value="STRUCTURAL MAINTENANCE OF CHROMOSOMES PROTEIN 3"/>
    <property type="match status" value="1"/>
</dbReference>
<feature type="binding site" evidence="6">
    <location>
        <begin position="32"/>
        <end position="39"/>
    </location>
    <ligand>
        <name>ATP</name>
        <dbReference type="ChEBI" id="CHEBI:30616"/>
    </ligand>
</feature>
<dbReference type="Pfam" id="PF06470">
    <property type="entry name" value="SMC_hinge"/>
    <property type="match status" value="1"/>
</dbReference>
<dbReference type="SUPFAM" id="SSF52540">
    <property type="entry name" value="P-loop containing nucleoside triphosphate hydrolases"/>
    <property type="match status" value="1"/>
</dbReference>
<dbReference type="GO" id="GO:0016887">
    <property type="term" value="F:ATP hydrolysis activity"/>
    <property type="evidence" value="ECO:0007669"/>
    <property type="project" value="InterPro"/>
</dbReference>
<dbReference type="FunFam" id="3.40.50.300:FF:000984">
    <property type="entry name" value="Chromosome partition protein Smc"/>
    <property type="match status" value="1"/>
</dbReference>
<reference evidence="9" key="1">
    <citation type="submission" date="2020-09" db="EMBL/GenBank/DDBJ databases">
        <title>Pelagicoccus enzymogenes sp. nov. with an EPS production, isolated from marine sediment.</title>
        <authorList>
            <person name="Feng X."/>
        </authorList>
    </citation>
    <scope>NUCLEOTIDE SEQUENCE</scope>
    <source>
        <strain evidence="9">NFK12</strain>
    </source>
</reference>
<feature type="domain" description="SMC hinge" evidence="8">
    <location>
        <begin position="524"/>
        <end position="638"/>
    </location>
</feature>
<keyword evidence="5 6" id="KW-0238">DNA-binding</keyword>
<keyword evidence="1 6" id="KW-0963">Cytoplasm</keyword>
<dbReference type="InterPro" id="IPR024704">
    <property type="entry name" value="SMC"/>
</dbReference>
<feature type="region of interest" description="Disordered" evidence="7">
    <location>
        <begin position="789"/>
        <end position="811"/>
    </location>
</feature>
<dbReference type="Gene3D" id="1.20.1060.20">
    <property type="match status" value="1"/>
</dbReference>
<dbReference type="InterPro" id="IPR036277">
    <property type="entry name" value="SMC_hinge_sf"/>
</dbReference>
<dbReference type="Pfam" id="PF02463">
    <property type="entry name" value="SMC_N"/>
    <property type="match status" value="1"/>
</dbReference>
<evidence type="ECO:0000256" key="1">
    <source>
        <dbReference type="ARBA" id="ARBA00022490"/>
    </source>
</evidence>
<dbReference type="HAMAP" id="MF_01894">
    <property type="entry name" value="Smc_prok"/>
    <property type="match status" value="1"/>
</dbReference>
<feature type="compositionally biased region" description="Acidic residues" evidence="7">
    <location>
        <begin position="997"/>
        <end position="1038"/>
    </location>
</feature>
<accession>A0A927IE37</accession>
<evidence type="ECO:0000256" key="6">
    <source>
        <dbReference type="HAMAP-Rule" id="MF_01894"/>
    </source>
</evidence>
<dbReference type="GO" id="GO:0003677">
    <property type="term" value="F:DNA binding"/>
    <property type="evidence" value="ECO:0007669"/>
    <property type="project" value="UniProtKB-UniRule"/>
</dbReference>
<feature type="compositionally biased region" description="Basic and acidic residues" evidence="7">
    <location>
        <begin position="1047"/>
        <end position="1059"/>
    </location>
</feature>
<comment type="subcellular location">
    <subcellularLocation>
        <location evidence="6">Cytoplasm</location>
    </subcellularLocation>
</comment>
<evidence type="ECO:0000256" key="5">
    <source>
        <dbReference type="ARBA" id="ARBA00023125"/>
    </source>
</evidence>
<dbReference type="GO" id="GO:0005737">
    <property type="term" value="C:cytoplasm"/>
    <property type="evidence" value="ECO:0007669"/>
    <property type="project" value="UniProtKB-SubCell"/>
</dbReference>
<dbReference type="GO" id="GO:0007059">
    <property type="term" value="P:chromosome segregation"/>
    <property type="evidence" value="ECO:0007669"/>
    <property type="project" value="UniProtKB-UniRule"/>
</dbReference>
<evidence type="ECO:0000256" key="3">
    <source>
        <dbReference type="ARBA" id="ARBA00022840"/>
    </source>
</evidence>
<dbReference type="RefSeq" id="WP_191615750.1">
    <property type="nucleotide sequence ID" value="NZ_JACYFG010000006.1"/>
</dbReference>
<proteinExistence type="inferred from homology"/>
<sequence>MYLSALKVNGFKSFADHTHLKFNRGVTAVVGPNGCGKSNIADSIRWVLGEQSAKALRGGKMQDVIFEGSDKRKPLNICEVSITLTDCENELGSDFNEVEIARKVHRDGGSNYYINGKACRLKDIQRLFMDTGIGRTSYSIMAQGQIDQILSSKPEERRAVFEEAAGISRYKAQRKETLNKLAHVEANLARVTDVVSEISRQIGSLKRQATKAIRYKKISHKLRHLDIGYSAYQYQTMSASLDTVDQSSTELQTELDGLAKDLENKEGSLIVYKEERQTLIQKVQDSQQSVFDLRSMKEQASNAADMAQIKIASLAERMEQANQEIASFQAQLGEIASKVDEHNSDKQMHLDVLGNSDEIFQERNRDLEEIEERLRVSETQIQQLRVAAQDAERASSRCREALSAIEVEAGTSRNRLMRLEEELAEQSEGQAEASQALSEFQERLLATRSMQEQLQVDLEAARDGVSEKRDAFKAAQIRIQEIDRNVAQKSARVKLLQQLQEKLEGYGEGAKALLKGKLRGSLEGKSFAPLTSDLSVKDGYGPAVEALLGAAMEAVAVDDADTAIEIFQQLEDGKIGRACIQLQNSAAIADAPASDLPDWIKPATDFVSLKDDASHDSLRAVLASSYIVEDMGAFLKWREGQSAFRFLQIVSKKGETLDARGLVTGGFKGKVKNSSILQREVELKQTQKELVEEQEALEAARAEADKVNKELEAAEEAVESKRHEIAETNHELSSLQAEERNAQKLVQEQKMRAERLERERIGLEEVQAASTERLEAAKATLAKELERLESSRRQLEETEEGIGDIRAERDEKRESLSQAKYDLQEKKAKLDVITRGMVEMEQRRNELTRLIETKTRDIENWEEQSESLKSEIAQAEERSGSVDAELEEAKILVNTTRESLVAIEEKIGVLEKDQNGLRLRVDELRNSLGSQQVQIAEKRSRLEFIQEEITREYGQDLTKTDWKWQLWKARQPVEDLPVLDDEDEEEDTPSVVALPDPDAEAETEAESAEANESEAQDDAESEEPEAAEEASDEEEPEAVEPLSKQRAPTEEEREELEKTNWNAVKREVENLRKRIQSMGTVNTDAIAEYGELRERHGFLKGQYDDLVSSKEKLEEAIDEINTKSREQFTDTFVKIRENFKHTFSTLFHGGKADLQLIETDDVLESGIEIVAQPPGTKLKGVSLLSGGQKTMTAVGLLFAIYMVKPSPFCLLDELDAPLDESNIGRFTTLLKQFTKQSQFIIITHNKRTIAAAQAIYGVTMEEKGVSKVVSMKFHSEHEDPDMVKLDLDKPAAVSA</sequence>
<dbReference type="Gene3D" id="3.40.50.300">
    <property type="entry name" value="P-loop containing nucleotide triphosphate hydrolases"/>
    <property type="match status" value="2"/>
</dbReference>
<comment type="subunit">
    <text evidence="6">Homodimer.</text>
</comment>
<dbReference type="Proteomes" id="UP000622317">
    <property type="component" value="Unassembled WGS sequence"/>
</dbReference>
<comment type="function">
    <text evidence="6">Required for chromosome condensation and partitioning.</text>
</comment>
<dbReference type="GO" id="GO:0030261">
    <property type="term" value="P:chromosome condensation"/>
    <property type="evidence" value="ECO:0007669"/>
    <property type="project" value="InterPro"/>
</dbReference>
<dbReference type="GO" id="GO:0007062">
    <property type="term" value="P:sister chromatid cohesion"/>
    <property type="evidence" value="ECO:0007669"/>
    <property type="project" value="InterPro"/>
</dbReference>
<keyword evidence="2 6" id="KW-0547">Nucleotide-binding</keyword>
<organism evidence="9 10">
    <name type="scientific">Pelagicoccus enzymogenes</name>
    <dbReference type="NCBI Taxonomy" id="2773457"/>
    <lineage>
        <taxon>Bacteria</taxon>
        <taxon>Pseudomonadati</taxon>
        <taxon>Verrucomicrobiota</taxon>
        <taxon>Opitutia</taxon>
        <taxon>Puniceicoccales</taxon>
        <taxon>Pelagicoccaceae</taxon>
        <taxon>Pelagicoccus</taxon>
    </lineage>
</organism>
<comment type="similarity">
    <text evidence="6">Belongs to the SMC family.</text>
</comment>
<dbReference type="SMART" id="SM00968">
    <property type="entry name" value="SMC_hinge"/>
    <property type="match status" value="1"/>
</dbReference>
<dbReference type="GO" id="GO:0005694">
    <property type="term" value="C:chromosome"/>
    <property type="evidence" value="ECO:0007669"/>
    <property type="project" value="InterPro"/>
</dbReference>
<dbReference type="InterPro" id="IPR027417">
    <property type="entry name" value="P-loop_NTPase"/>
</dbReference>
<dbReference type="SUPFAM" id="SSF75553">
    <property type="entry name" value="Smc hinge domain"/>
    <property type="match status" value="1"/>
</dbReference>
<dbReference type="SUPFAM" id="SSF57997">
    <property type="entry name" value="Tropomyosin"/>
    <property type="match status" value="1"/>
</dbReference>
<dbReference type="InterPro" id="IPR011890">
    <property type="entry name" value="SMC_prok"/>
</dbReference>